<dbReference type="OrthoDB" id="6380398at2759"/>
<dbReference type="PRINTS" id="PR00722">
    <property type="entry name" value="CHYMOTRYPSIN"/>
</dbReference>
<dbReference type="Gene3D" id="2.40.10.10">
    <property type="entry name" value="Trypsin-like serine proteases"/>
    <property type="match status" value="1"/>
</dbReference>
<accession>A0A084WIL6</accession>
<dbReference type="STRING" id="74873.A0A084WIL6"/>
<organism evidence="7">
    <name type="scientific">Anopheles sinensis</name>
    <name type="common">Mosquito</name>
    <dbReference type="NCBI Taxonomy" id="74873"/>
    <lineage>
        <taxon>Eukaryota</taxon>
        <taxon>Metazoa</taxon>
        <taxon>Ecdysozoa</taxon>
        <taxon>Arthropoda</taxon>
        <taxon>Hexapoda</taxon>
        <taxon>Insecta</taxon>
        <taxon>Pterygota</taxon>
        <taxon>Neoptera</taxon>
        <taxon>Endopterygota</taxon>
        <taxon>Diptera</taxon>
        <taxon>Nematocera</taxon>
        <taxon>Culicoidea</taxon>
        <taxon>Culicidae</taxon>
        <taxon>Anophelinae</taxon>
        <taxon>Anopheles</taxon>
    </lineage>
</organism>
<keyword evidence="1" id="KW-1015">Disulfide bond</keyword>
<dbReference type="PROSITE" id="PS01180">
    <property type="entry name" value="CUB"/>
    <property type="match status" value="1"/>
</dbReference>
<dbReference type="CDD" id="cd00190">
    <property type="entry name" value="Tryp_SPc"/>
    <property type="match status" value="1"/>
</dbReference>
<comment type="similarity">
    <text evidence="2">Belongs to the peptidase S1 family. CLIP subfamily.</text>
</comment>
<feature type="domain" description="Peptidase S1" evidence="6">
    <location>
        <begin position="153"/>
        <end position="383"/>
    </location>
</feature>
<dbReference type="PANTHER" id="PTHR24252:SF7">
    <property type="entry name" value="HYALIN"/>
    <property type="match status" value="1"/>
</dbReference>
<evidence type="ECO:0000259" key="6">
    <source>
        <dbReference type="PROSITE" id="PS50240"/>
    </source>
</evidence>
<dbReference type="SUPFAM" id="SSF49854">
    <property type="entry name" value="Spermadhesin, CUB domain"/>
    <property type="match status" value="1"/>
</dbReference>
<dbReference type="GO" id="GO:0006508">
    <property type="term" value="P:proteolysis"/>
    <property type="evidence" value="ECO:0007669"/>
    <property type="project" value="InterPro"/>
</dbReference>
<gene>
    <name evidence="7" type="ORF">ZHAS_00018109</name>
</gene>
<dbReference type="EnsemblMetazoa" id="ASIC018109-RA">
    <property type="protein sequence ID" value="ASIC018109-PA"/>
    <property type="gene ID" value="ASIC018109"/>
</dbReference>
<dbReference type="CDD" id="cd00041">
    <property type="entry name" value="CUB"/>
    <property type="match status" value="1"/>
</dbReference>
<dbReference type="Proteomes" id="UP000030765">
    <property type="component" value="Unassembled WGS sequence"/>
</dbReference>
<evidence type="ECO:0000256" key="3">
    <source>
        <dbReference type="PROSITE-ProRule" id="PRU00059"/>
    </source>
</evidence>
<dbReference type="InterPro" id="IPR000859">
    <property type="entry name" value="CUB_dom"/>
</dbReference>
<dbReference type="InterPro" id="IPR009003">
    <property type="entry name" value="Peptidase_S1_PA"/>
</dbReference>
<dbReference type="SMART" id="SM00020">
    <property type="entry name" value="Tryp_SPc"/>
    <property type="match status" value="1"/>
</dbReference>
<dbReference type="OMA" id="QCSTDNF"/>
<feature type="signal peptide" evidence="4">
    <location>
        <begin position="1"/>
        <end position="20"/>
    </location>
</feature>
<reference evidence="7 9" key="1">
    <citation type="journal article" date="2014" name="BMC Genomics">
        <title>Genome sequence of Anopheles sinensis provides insight into genetics basis of mosquito competence for malaria parasites.</title>
        <authorList>
            <person name="Zhou D."/>
            <person name="Zhang D."/>
            <person name="Ding G."/>
            <person name="Shi L."/>
            <person name="Hou Q."/>
            <person name="Ye Y."/>
            <person name="Xu Y."/>
            <person name="Zhou H."/>
            <person name="Xiong C."/>
            <person name="Li S."/>
            <person name="Yu J."/>
            <person name="Hong S."/>
            <person name="Yu X."/>
            <person name="Zou P."/>
            <person name="Chen C."/>
            <person name="Chang X."/>
            <person name="Wang W."/>
            <person name="Lv Y."/>
            <person name="Sun Y."/>
            <person name="Ma L."/>
            <person name="Shen B."/>
            <person name="Zhu C."/>
        </authorList>
    </citation>
    <scope>NUCLEOTIDE SEQUENCE [LARGE SCALE GENOMIC DNA]</scope>
</reference>
<evidence type="ECO:0000256" key="2">
    <source>
        <dbReference type="ARBA" id="ARBA00024195"/>
    </source>
</evidence>
<dbReference type="InterPro" id="IPR018114">
    <property type="entry name" value="TRYPSIN_HIS"/>
</dbReference>
<feature type="chain" id="PRO_5001785013" evidence="4">
    <location>
        <begin position="21"/>
        <end position="390"/>
    </location>
</feature>
<dbReference type="Pfam" id="PF00431">
    <property type="entry name" value="CUB"/>
    <property type="match status" value="1"/>
</dbReference>
<proteinExistence type="inferred from homology"/>
<dbReference type="AlphaFoldDB" id="A0A084WIL6"/>
<dbReference type="Gene3D" id="2.60.120.290">
    <property type="entry name" value="Spermadhesin, CUB domain"/>
    <property type="match status" value="1"/>
</dbReference>
<evidence type="ECO:0000256" key="4">
    <source>
        <dbReference type="SAM" id="SignalP"/>
    </source>
</evidence>
<dbReference type="InterPro" id="IPR035914">
    <property type="entry name" value="Sperma_CUB_dom_sf"/>
</dbReference>
<dbReference type="InterPro" id="IPR001314">
    <property type="entry name" value="Peptidase_S1A"/>
</dbReference>
<dbReference type="VEuPathDB" id="VectorBase:ASIC018109"/>
<dbReference type="PROSITE" id="PS00134">
    <property type="entry name" value="TRYPSIN_HIS"/>
    <property type="match status" value="1"/>
</dbReference>
<dbReference type="VEuPathDB" id="VectorBase:ASIS017803"/>
<dbReference type="GO" id="GO:0004252">
    <property type="term" value="F:serine-type endopeptidase activity"/>
    <property type="evidence" value="ECO:0007669"/>
    <property type="project" value="InterPro"/>
</dbReference>
<keyword evidence="9" id="KW-1185">Reference proteome</keyword>
<dbReference type="InterPro" id="IPR001254">
    <property type="entry name" value="Trypsin_dom"/>
</dbReference>
<sequence length="390" mass="42233">MKCVLLVVVVLLLVAFQTRADWFDSCDRQFQLTNIADVTLNSPFFPSNYPAGSSCRFVVRAPPGYTIQASCTLNMGNTGSCTTDFLYISTEGFTSPVGSEYFCGKGTVSRQSLFNKLTISYISASSTNSGSFTCRLVVQPQACDCGWSKETKIVGGSEASINEFSSMVGLLDTLTVNVFCGAVIISSRYVLTAAHCTKSIPSVSRVQALVGDHDYRTGLETPYSAIYNIEQIIIHESYNEQTRDNDISILKTTTEIDFNRAVGPVCLPFAYNSYDFGGLLIDVVGWGTTSFGGPMSTVLRKATLNVVPSGTCTAPYINAQKICTFTIGRDSCQYDSGGPLYLRGSQRLYTVGIISYGSACGAGSPSVGTRVTSYLNWIRQKTSEVSYCIK</sequence>
<keyword evidence="4" id="KW-0732">Signal</keyword>
<dbReference type="SUPFAM" id="SSF50494">
    <property type="entry name" value="Trypsin-like serine proteases"/>
    <property type="match status" value="1"/>
</dbReference>
<protein>
    <submittedName>
        <fullName evidence="7">AGAP011908-PA-like protein</fullName>
    </submittedName>
</protein>
<dbReference type="Pfam" id="PF00089">
    <property type="entry name" value="Trypsin"/>
    <property type="match status" value="1"/>
</dbReference>
<dbReference type="PANTHER" id="PTHR24252">
    <property type="entry name" value="ACROSIN-RELATED"/>
    <property type="match status" value="1"/>
</dbReference>
<dbReference type="InterPro" id="IPR043504">
    <property type="entry name" value="Peptidase_S1_PA_chymotrypsin"/>
</dbReference>
<name>A0A084WIL6_ANOSI</name>
<evidence type="ECO:0000313" key="7">
    <source>
        <dbReference type="EMBL" id="KFB50060.1"/>
    </source>
</evidence>
<reference evidence="8" key="2">
    <citation type="submission" date="2020-05" db="UniProtKB">
        <authorList>
            <consortium name="EnsemblMetazoa"/>
        </authorList>
    </citation>
    <scope>IDENTIFICATION</scope>
</reference>
<dbReference type="EMBL" id="KE525347">
    <property type="protein sequence ID" value="KFB50060.1"/>
    <property type="molecule type" value="Genomic_DNA"/>
</dbReference>
<dbReference type="FunFam" id="2.40.10.10:FF:000068">
    <property type="entry name" value="transmembrane protease serine 2"/>
    <property type="match status" value="1"/>
</dbReference>
<evidence type="ECO:0000256" key="1">
    <source>
        <dbReference type="ARBA" id="ARBA00023157"/>
    </source>
</evidence>
<comment type="caution">
    <text evidence="3">Lacks conserved residue(s) required for the propagation of feature annotation.</text>
</comment>
<dbReference type="SMART" id="SM00042">
    <property type="entry name" value="CUB"/>
    <property type="match status" value="1"/>
</dbReference>
<evidence type="ECO:0000313" key="8">
    <source>
        <dbReference type="EnsemblMetazoa" id="ASIC018109-PA"/>
    </source>
</evidence>
<evidence type="ECO:0000313" key="9">
    <source>
        <dbReference type="Proteomes" id="UP000030765"/>
    </source>
</evidence>
<dbReference type="EMBL" id="ATLV01023937">
    <property type="status" value="NOT_ANNOTATED_CDS"/>
    <property type="molecule type" value="Genomic_DNA"/>
</dbReference>
<evidence type="ECO:0000259" key="5">
    <source>
        <dbReference type="PROSITE" id="PS01180"/>
    </source>
</evidence>
<dbReference type="PROSITE" id="PS50240">
    <property type="entry name" value="TRYPSIN_DOM"/>
    <property type="match status" value="1"/>
</dbReference>
<feature type="domain" description="CUB" evidence="5">
    <location>
        <begin position="26"/>
        <end position="139"/>
    </location>
</feature>